<protein>
    <submittedName>
        <fullName evidence="3">Uncharacterized protein</fullName>
    </submittedName>
</protein>
<feature type="transmembrane region" description="Helical" evidence="1">
    <location>
        <begin position="89"/>
        <end position="107"/>
    </location>
</feature>
<accession>A0ABU5QJY7</accession>
<organism evidence="3 4">
    <name type="scientific">Arcicella aquatica</name>
    <dbReference type="NCBI Taxonomy" id="217141"/>
    <lineage>
        <taxon>Bacteria</taxon>
        <taxon>Pseudomonadati</taxon>
        <taxon>Bacteroidota</taxon>
        <taxon>Cytophagia</taxon>
        <taxon>Cytophagales</taxon>
        <taxon>Flectobacillaceae</taxon>
        <taxon>Arcicella</taxon>
    </lineage>
</organism>
<gene>
    <name evidence="3" type="ORF">VB264_04575</name>
</gene>
<keyword evidence="1" id="KW-0812">Transmembrane</keyword>
<keyword evidence="1" id="KW-1133">Transmembrane helix</keyword>
<feature type="chain" id="PRO_5046472681" evidence="2">
    <location>
        <begin position="19"/>
        <end position="187"/>
    </location>
</feature>
<feature type="transmembrane region" description="Helical" evidence="1">
    <location>
        <begin position="114"/>
        <end position="133"/>
    </location>
</feature>
<evidence type="ECO:0000256" key="1">
    <source>
        <dbReference type="SAM" id="Phobius"/>
    </source>
</evidence>
<proteinExistence type="predicted"/>
<keyword evidence="1" id="KW-0472">Membrane</keyword>
<reference evidence="3 4" key="1">
    <citation type="submission" date="2023-12" db="EMBL/GenBank/DDBJ databases">
        <title>Novel species of the genus Arcicella isolated from rivers.</title>
        <authorList>
            <person name="Lu H."/>
        </authorList>
    </citation>
    <scope>NUCLEOTIDE SEQUENCE [LARGE SCALE GENOMIC DNA]</scope>
    <source>
        <strain evidence="3 4">LMG 21963</strain>
    </source>
</reference>
<keyword evidence="4" id="KW-1185">Reference proteome</keyword>
<dbReference type="EMBL" id="JAYFUL010000005">
    <property type="protein sequence ID" value="MEA5257049.1"/>
    <property type="molecule type" value="Genomic_DNA"/>
</dbReference>
<feature type="transmembrane region" description="Helical" evidence="1">
    <location>
        <begin position="161"/>
        <end position="181"/>
    </location>
</feature>
<evidence type="ECO:0000256" key="2">
    <source>
        <dbReference type="SAM" id="SignalP"/>
    </source>
</evidence>
<evidence type="ECO:0000313" key="4">
    <source>
        <dbReference type="Proteomes" id="UP001304671"/>
    </source>
</evidence>
<feature type="signal peptide" evidence="2">
    <location>
        <begin position="1"/>
        <end position="18"/>
    </location>
</feature>
<sequence>MTKLFNLFSRISFTVVLASLFLPFMVVQCANQEIVKATGVQLITGDIKMKDPSKQFNPNNPFESTSLDDLHKNLNKTTQGNKTPEHNPYIIGIGILGLLGLVISFLKMPYRKEVLMGIAATGIILLVVLSQTLEVTGAKDLAKENNPLLSAYKVKVSMQEGFYLCLVGFFMVFIEPIIILFKDTQYE</sequence>
<comment type="caution">
    <text evidence="3">The sequence shown here is derived from an EMBL/GenBank/DDBJ whole genome shotgun (WGS) entry which is preliminary data.</text>
</comment>
<dbReference type="Proteomes" id="UP001304671">
    <property type="component" value="Unassembled WGS sequence"/>
</dbReference>
<evidence type="ECO:0000313" key="3">
    <source>
        <dbReference type="EMBL" id="MEA5257049.1"/>
    </source>
</evidence>
<keyword evidence="2" id="KW-0732">Signal</keyword>
<name>A0ABU5QJY7_9BACT</name>
<dbReference type="RefSeq" id="WP_323247164.1">
    <property type="nucleotide sequence ID" value="NZ_JAYFUL010000005.1"/>
</dbReference>